<evidence type="ECO:0000313" key="3">
    <source>
        <dbReference type="EMBL" id="KMQ86869.1"/>
    </source>
</evidence>
<dbReference type="STRING" id="67767.A0A0J7K9A2"/>
<dbReference type="EMBL" id="LBMM01011393">
    <property type="protein sequence ID" value="KMQ86869.1"/>
    <property type="molecule type" value="Genomic_DNA"/>
</dbReference>
<dbReference type="InterPro" id="IPR036875">
    <property type="entry name" value="Znf_CCHC_sf"/>
</dbReference>
<dbReference type="InterPro" id="IPR001878">
    <property type="entry name" value="Znf_CCHC"/>
</dbReference>
<dbReference type="GO" id="GO:0008270">
    <property type="term" value="F:zinc ion binding"/>
    <property type="evidence" value="ECO:0007669"/>
    <property type="project" value="InterPro"/>
</dbReference>
<dbReference type="GO" id="GO:0003676">
    <property type="term" value="F:nucleic acid binding"/>
    <property type="evidence" value="ECO:0007669"/>
    <property type="project" value="InterPro"/>
</dbReference>
<dbReference type="PANTHER" id="PTHR37984:SF13">
    <property type="entry name" value="RIBONUCLEASE H"/>
    <property type="match status" value="1"/>
</dbReference>
<dbReference type="InterPro" id="IPR050951">
    <property type="entry name" value="Retrovirus_Pol_polyprotein"/>
</dbReference>
<dbReference type="PaxDb" id="67767-A0A0J7K9A2"/>
<accession>A0A0J7K9A2</accession>
<evidence type="ECO:0000313" key="4">
    <source>
        <dbReference type="Proteomes" id="UP000036403"/>
    </source>
</evidence>
<dbReference type="AlphaFoldDB" id="A0A0J7K9A2"/>
<feature type="compositionally biased region" description="Basic and acidic residues" evidence="1">
    <location>
        <begin position="340"/>
        <end position="383"/>
    </location>
</feature>
<dbReference type="Gene3D" id="4.10.60.10">
    <property type="entry name" value="Zinc finger, CCHC-type"/>
    <property type="match status" value="1"/>
</dbReference>
<dbReference type="OrthoDB" id="7552200at2759"/>
<name>A0A0J7K9A2_LASNI</name>
<feature type="domain" description="CCHC-type" evidence="2">
    <location>
        <begin position="235"/>
        <end position="250"/>
    </location>
</feature>
<organism evidence="3 4">
    <name type="scientific">Lasius niger</name>
    <name type="common">Black garden ant</name>
    <dbReference type="NCBI Taxonomy" id="67767"/>
    <lineage>
        <taxon>Eukaryota</taxon>
        <taxon>Metazoa</taxon>
        <taxon>Ecdysozoa</taxon>
        <taxon>Arthropoda</taxon>
        <taxon>Hexapoda</taxon>
        <taxon>Insecta</taxon>
        <taxon>Pterygota</taxon>
        <taxon>Neoptera</taxon>
        <taxon>Endopterygota</taxon>
        <taxon>Hymenoptera</taxon>
        <taxon>Apocrita</taxon>
        <taxon>Aculeata</taxon>
        <taxon>Formicoidea</taxon>
        <taxon>Formicidae</taxon>
        <taxon>Formicinae</taxon>
        <taxon>Lasius</taxon>
        <taxon>Lasius</taxon>
    </lineage>
</organism>
<keyword evidence="4" id="KW-1185">Reference proteome</keyword>
<reference evidence="3 4" key="1">
    <citation type="submission" date="2015-04" db="EMBL/GenBank/DDBJ databases">
        <title>Lasius niger genome sequencing.</title>
        <authorList>
            <person name="Konorov E.A."/>
            <person name="Nikitin M.A."/>
            <person name="Kirill M.V."/>
            <person name="Chang P."/>
        </authorList>
    </citation>
    <scope>NUCLEOTIDE SEQUENCE [LARGE SCALE GENOMIC DNA]</scope>
    <source>
        <tissue evidence="3">Whole</tissue>
    </source>
</reference>
<dbReference type="Proteomes" id="UP000036403">
    <property type="component" value="Unassembled WGS sequence"/>
</dbReference>
<sequence>MTETVVHGNFAIEVFDPNVTNWNRWLRRFEGAATVFKVPEAQKVAYLLHFIGSGSFDFICDKLAPLDPYTQSYAVLTARLAEFYAPVPLEIAENYRFHQRKQGEGESVQQFVAALHKLSINCNFGQYLQTALRNQLVFGLLSKRAQSRLLETKDLNFEKAVEMAMAMELSEKDVDQIQAGPANVISLNQKDKSAHKKNDRVTARKKIQGKSNAFINRRRNGGNSGTHNGSDINIICFRCGGKHLATVCTLDRNIVCRSCGTKGHLQKVCKRKSKVAANELGEILSAQTEHNEFREKYYTTVILGEKEARFEIDSGAAVTIDRQILDKLWDYNPPEETEILTKRKDQVETSRPRDPEVLRNAEENVTEENTRTIRGNRNEKEVLEQGTPRKSKRICGPPKRYGDQPLK</sequence>
<gene>
    <name evidence="3" type="ORF">RF55_14033</name>
</gene>
<dbReference type="SMART" id="SM00343">
    <property type="entry name" value="ZnF_C2HC"/>
    <property type="match status" value="2"/>
</dbReference>
<feature type="domain" description="CCHC-type" evidence="2">
    <location>
        <begin position="255"/>
        <end position="271"/>
    </location>
</feature>
<evidence type="ECO:0000256" key="1">
    <source>
        <dbReference type="SAM" id="MobiDB-lite"/>
    </source>
</evidence>
<proteinExistence type="predicted"/>
<feature type="region of interest" description="Disordered" evidence="1">
    <location>
        <begin position="340"/>
        <end position="407"/>
    </location>
</feature>
<evidence type="ECO:0000259" key="2">
    <source>
        <dbReference type="SMART" id="SM00343"/>
    </source>
</evidence>
<dbReference type="SUPFAM" id="SSF57756">
    <property type="entry name" value="Retrovirus zinc finger-like domains"/>
    <property type="match status" value="1"/>
</dbReference>
<protein>
    <recommendedName>
        <fullName evidence="2">CCHC-type domain-containing protein</fullName>
    </recommendedName>
</protein>
<comment type="caution">
    <text evidence="3">The sequence shown here is derived from an EMBL/GenBank/DDBJ whole genome shotgun (WGS) entry which is preliminary data.</text>
</comment>
<dbReference type="PANTHER" id="PTHR37984">
    <property type="entry name" value="PROTEIN CBG26694"/>
    <property type="match status" value="1"/>
</dbReference>